<feature type="region of interest" description="Disordered" evidence="7">
    <location>
        <begin position="55"/>
        <end position="94"/>
    </location>
</feature>
<name>A0A0R3U4A8_MESCO</name>
<dbReference type="CDD" id="cd17917">
    <property type="entry name" value="DEXHc_RHA-like"/>
    <property type="match status" value="1"/>
</dbReference>
<evidence type="ECO:0000256" key="6">
    <source>
        <dbReference type="ARBA" id="ARBA00060772"/>
    </source>
</evidence>
<dbReference type="AlphaFoldDB" id="A0A0R3U4A8"/>
<feature type="compositionally biased region" description="Basic and acidic residues" evidence="7">
    <location>
        <begin position="287"/>
        <end position="296"/>
    </location>
</feature>
<keyword evidence="5" id="KW-0694">RNA-binding</keyword>
<organism evidence="9 10">
    <name type="scientific">Mesocestoides corti</name>
    <name type="common">Flatworm</name>
    <dbReference type="NCBI Taxonomy" id="53468"/>
    <lineage>
        <taxon>Eukaryota</taxon>
        <taxon>Metazoa</taxon>
        <taxon>Spiralia</taxon>
        <taxon>Lophotrochozoa</taxon>
        <taxon>Platyhelminthes</taxon>
        <taxon>Cestoda</taxon>
        <taxon>Eucestoda</taxon>
        <taxon>Cyclophyllidea</taxon>
        <taxon>Mesocestoididae</taxon>
        <taxon>Mesocestoides</taxon>
    </lineage>
</organism>
<dbReference type="FunFam" id="3.40.50.300:FF:000526">
    <property type="entry name" value="DExH-box ATP-dependent RNA helicase DExH3"/>
    <property type="match status" value="1"/>
</dbReference>
<evidence type="ECO:0000256" key="4">
    <source>
        <dbReference type="ARBA" id="ARBA00022840"/>
    </source>
</evidence>
<comment type="similarity">
    <text evidence="6">Belongs to the DExH box helicase family.</text>
</comment>
<evidence type="ECO:0000256" key="2">
    <source>
        <dbReference type="ARBA" id="ARBA00022801"/>
    </source>
</evidence>
<dbReference type="OrthoDB" id="5600252at2759"/>
<gene>
    <name evidence="9" type="ORF">MCOS_LOCUS1473</name>
</gene>
<dbReference type="PANTHER" id="PTHR18934">
    <property type="entry name" value="ATP-DEPENDENT RNA HELICASE"/>
    <property type="match status" value="1"/>
</dbReference>
<evidence type="ECO:0000259" key="8">
    <source>
        <dbReference type="PROSITE" id="PS51192"/>
    </source>
</evidence>
<keyword evidence="10" id="KW-1185">Reference proteome</keyword>
<evidence type="ECO:0000313" key="9">
    <source>
        <dbReference type="EMBL" id="VDD75470.1"/>
    </source>
</evidence>
<evidence type="ECO:0000256" key="1">
    <source>
        <dbReference type="ARBA" id="ARBA00022741"/>
    </source>
</evidence>
<evidence type="ECO:0000313" key="10">
    <source>
        <dbReference type="Proteomes" id="UP000267029"/>
    </source>
</evidence>
<dbReference type="STRING" id="53468.A0A0R3U4A8"/>
<dbReference type="InterPro" id="IPR014001">
    <property type="entry name" value="Helicase_ATP-bd"/>
</dbReference>
<dbReference type="GO" id="GO:0005524">
    <property type="term" value="F:ATP binding"/>
    <property type="evidence" value="ECO:0007669"/>
    <property type="project" value="UniProtKB-KW"/>
</dbReference>
<evidence type="ECO:0000256" key="3">
    <source>
        <dbReference type="ARBA" id="ARBA00022806"/>
    </source>
</evidence>
<feature type="region of interest" description="Disordered" evidence="7">
    <location>
        <begin position="191"/>
        <end position="238"/>
    </location>
</feature>
<feature type="region of interest" description="Disordered" evidence="7">
    <location>
        <begin position="273"/>
        <end position="312"/>
    </location>
</feature>
<keyword evidence="3" id="KW-0347">Helicase</keyword>
<dbReference type="InterPro" id="IPR011545">
    <property type="entry name" value="DEAD/DEAH_box_helicase_dom"/>
</dbReference>
<dbReference type="GO" id="GO:0005634">
    <property type="term" value="C:nucleus"/>
    <property type="evidence" value="ECO:0007669"/>
    <property type="project" value="TreeGrafter"/>
</dbReference>
<dbReference type="GO" id="GO:0005737">
    <property type="term" value="C:cytoplasm"/>
    <property type="evidence" value="ECO:0007669"/>
    <property type="project" value="TreeGrafter"/>
</dbReference>
<feature type="domain" description="Helicase ATP-binding" evidence="8">
    <location>
        <begin position="432"/>
        <end position="595"/>
    </location>
</feature>
<dbReference type="InterPro" id="IPR027417">
    <property type="entry name" value="P-loop_NTPase"/>
</dbReference>
<dbReference type="Gene3D" id="3.40.50.300">
    <property type="entry name" value="P-loop containing nucleotide triphosphate hydrolases"/>
    <property type="match status" value="1"/>
</dbReference>
<feature type="compositionally biased region" description="Low complexity" evidence="7">
    <location>
        <begin position="191"/>
        <end position="200"/>
    </location>
</feature>
<dbReference type="PROSITE" id="PS00690">
    <property type="entry name" value="DEAH_ATP_HELICASE"/>
    <property type="match status" value="1"/>
</dbReference>
<dbReference type="GO" id="GO:0003678">
    <property type="term" value="F:DNA helicase activity"/>
    <property type="evidence" value="ECO:0007669"/>
    <property type="project" value="TreeGrafter"/>
</dbReference>
<dbReference type="PANTHER" id="PTHR18934:SF237">
    <property type="entry name" value="ATP-DEPENDENT DNA_RNA HELICASE DHX36"/>
    <property type="match status" value="1"/>
</dbReference>
<dbReference type="GO" id="GO:0002151">
    <property type="term" value="F:G-quadruplex RNA binding"/>
    <property type="evidence" value="ECO:0007669"/>
    <property type="project" value="TreeGrafter"/>
</dbReference>
<dbReference type="EMBL" id="UXSR01000187">
    <property type="protein sequence ID" value="VDD75470.1"/>
    <property type="molecule type" value="Genomic_DNA"/>
</dbReference>
<proteinExistence type="inferred from homology"/>
<keyword evidence="4" id="KW-0067">ATP-binding</keyword>
<feature type="region of interest" description="Disordered" evidence="7">
    <location>
        <begin position="1"/>
        <end position="37"/>
    </location>
</feature>
<dbReference type="PROSITE" id="PS51192">
    <property type="entry name" value="HELICASE_ATP_BIND_1"/>
    <property type="match status" value="1"/>
</dbReference>
<accession>A0A0R3U4A8</accession>
<dbReference type="SMART" id="SM00487">
    <property type="entry name" value="DEXDc"/>
    <property type="match status" value="1"/>
</dbReference>
<dbReference type="SUPFAM" id="SSF52540">
    <property type="entry name" value="P-loop containing nucleoside triphosphate hydrolases"/>
    <property type="match status" value="1"/>
</dbReference>
<dbReference type="GO" id="GO:0003724">
    <property type="term" value="F:RNA helicase activity"/>
    <property type="evidence" value="ECO:0007669"/>
    <property type="project" value="TreeGrafter"/>
</dbReference>
<evidence type="ECO:0000256" key="5">
    <source>
        <dbReference type="ARBA" id="ARBA00022884"/>
    </source>
</evidence>
<reference evidence="9 10" key="1">
    <citation type="submission" date="2018-10" db="EMBL/GenBank/DDBJ databases">
        <authorList>
            <consortium name="Pathogen Informatics"/>
        </authorList>
    </citation>
    <scope>NUCLEOTIDE SEQUENCE [LARGE SCALE GENOMIC DNA]</scope>
</reference>
<sequence length="595" mass="65238">MKSSNKPSLREPSESNPRPTRIGPQKANEPTDQGSPYERFLALLRADGFDDIQALLLPPTDPPSVPKHLASSRSEMQAAADPRPAIKRAKLEASRFPSRGQLRKVYSLPSEKQTSSKSTVGAVCGQLPPAIPVVDRVPTETTVSRPRSLLPLPVSNELPHGNSRLPDVPPPQYRVFHTLIFPDRGGISAPSLSRTSFSSSELRKASIEQPNRPNSVKIGDIEPPGNFSPETTQFPPSTLPEPIPVQDAAVGADARGLSSHVVSPATTLDENSRIVNDDRALPATTFDAERSEDCSRQDQNLSEPLSDPSDHNCVMPSAFNIDQKTTERIVEVLKDVERLGGAPLDGKSAAPKSLNVKRRLDGDMDSVVIDPIADEECLIGCAPDNSTELQRNETLDKKLQLEMIEKVQAPSYASMNSKRKNLPTFAKKQEILKLVDENQVVVVSGETGCGKTTQLPQYLLEHAVLRGRGSTTRVVVTQPRRISAISVAERVAAERGQRLGEDVGYQIRLEAVAPRRSQGSILFCTTGIVLQWFHSDPLLKSVSHVVVDEVHEREMLGDFLLAMLKRILPQRPDLRVILMSATLNSVKFSQFFGEF</sequence>
<protein>
    <recommendedName>
        <fullName evidence="8">Helicase ATP-binding domain-containing protein</fullName>
    </recommendedName>
</protein>
<dbReference type="Proteomes" id="UP000267029">
    <property type="component" value="Unassembled WGS sequence"/>
</dbReference>
<dbReference type="GO" id="GO:0016787">
    <property type="term" value="F:hydrolase activity"/>
    <property type="evidence" value="ECO:0007669"/>
    <property type="project" value="UniProtKB-KW"/>
</dbReference>
<keyword evidence="1" id="KW-0547">Nucleotide-binding</keyword>
<dbReference type="InterPro" id="IPR002464">
    <property type="entry name" value="DNA/RNA_helicase_DEAH_CS"/>
</dbReference>
<dbReference type="Pfam" id="PF00270">
    <property type="entry name" value="DEAD"/>
    <property type="match status" value="1"/>
</dbReference>
<keyword evidence="2" id="KW-0378">Hydrolase</keyword>
<evidence type="ECO:0000256" key="7">
    <source>
        <dbReference type="SAM" id="MobiDB-lite"/>
    </source>
</evidence>